<keyword evidence="7" id="KW-0677">Repeat</keyword>
<dbReference type="InterPro" id="IPR003599">
    <property type="entry name" value="Ig_sub"/>
</dbReference>
<keyword evidence="6 17" id="KW-0732">Signal</keyword>
<keyword evidence="23" id="KW-1185">Reference proteome</keyword>
<evidence type="ECO:0000256" key="3">
    <source>
        <dbReference type="ARBA" id="ARBA00022525"/>
    </source>
</evidence>
<feature type="disulfide bond" evidence="15">
    <location>
        <begin position="200"/>
        <end position="221"/>
    </location>
</feature>
<dbReference type="STRING" id="7868.ENSCMIP00000023441"/>
<feature type="disulfide bond" evidence="15">
    <location>
        <begin position="588"/>
        <end position="609"/>
    </location>
</feature>
<keyword evidence="9 14" id="KW-1015">Disulfide bond</keyword>
<feature type="disulfide bond" evidence="14">
    <location>
        <begin position="1168"/>
        <end position="1211"/>
    </location>
</feature>
<feature type="chain" id="PRO_5021212090" description="Aggrecan core protein" evidence="17">
    <location>
        <begin position="17"/>
        <end position="1228"/>
    </location>
</feature>
<evidence type="ECO:0000259" key="21">
    <source>
        <dbReference type="PROSITE" id="PS50963"/>
    </source>
</evidence>
<dbReference type="CDD" id="cd00033">
    <property type="entry name" value="CCP"/>
    <property type="match status" value="1"/>
</dbReference>
<feature type="domain" description="Ig-like" evidence="19">
    <location>
        <begin position="45"/>
        <end position="150"/>
    </location>
</feature>
<evidence type="ECO:0000256" key="14">
    <source>
        <dbReference type="PROSITE-ProRule" id="PRU00302"/>
    </source>
</evidence>
<dbReference type="PROSITE" id="PS01241">
    <property type="entry name" value="LINK_1"/>
    <property type="match status" value="3"/>
</dbReference>
<feature type="disulfide bond" evidence="15">
    <location>
        <begin position="497"/>
        <end position="518"/>
    </location>
</feature>
<dbReference type="Proteomes" id="UP000314986">
    <property type="component" value="Unassembled WGS sequence"/>
</dbReference>
<dbReference type="CDD" id="cd03520">
    <property type="entry name" value="Link_domain_CSPGs_modules_2_4"/>
    <property type="match status" value="2"/>
</dbReference>
<dbReference type="GO" id="GO:0001501">
    <property type="term" value="P:skeletal system development"/>
    <property type="evidence" value="ECO:0007669"/>
    <property type="project" value="TreeGrafter"/>
</dbReference>
<keyword evidence="10" id="KW-0325">Glycoprotein</keyword>
<evidence type="ECO:0000256" key="11">
    <source>
        <dbReference type="ARBA" id="ARBA00023319"/>
    </source>
</evidence>
<dbReference type="GO" id="GO:0002052">
    <property type="term" value="P:positive regulation of neuroblast proliferation"/>
    <property type="evidence" value="ECO:0007669"/>
    <property type="project" value="TreeGrafter"/>
</dbReference>
<dbReference type="Pfam" id="PF07686">
    <property type="entry name" value="V-set"/>
    <property type="match status" value="1"/>
</dbReference>
<feature type="disulfide bond" evidence="15">
    <location>
        <begin position="298"/>
        <end position="319"/>
    </location>
</feature>
<dbReference type="SMART" id="SM00445">
    <property type="entry name" value="LINK"/>
    <property type="match status" value="4"/>
</dbReference>
<dbReference type="InterPro" id="IPR000538">
    <property type="entry name" value="Link_dom"/>
</dbReference>
<dbReference type="FunCoup" id="A0A4W3I7K4">
    <property type="interactions" value="8"/>
</dbReference>
<feature type="region of interest" description="Disordered" evidence="16">
    <location>
        <begin position="659"/>
        <end position="844"/>
    </location>
</feature>
<evidence type="ECO:0000256" key="5">
    <source>
        <dbReference type="ARBA" id="ARBA00022723"/>
    </source>
</evidence>
<dbReference type="FunFam" id="3.10.100.10:FF:000009">
    <property type="entry name" value="Aggrecan core protein"/>
    <property type="match status" value="1"/>
</dbReference>
<evidence type="ECO:0000256" key="7">
    <source>
        <dbReference type="ARBA" id="ARBA00022737"/>
    </source>
</evidence>
<evidence type="ECO:0000256" key="4">
    <source>
        <dbReference type="ARBA" id="ARBA00022530"/>
    </source>
</evidence>
<dbReference type="Pfam" id="PF00059">
    <property type="entry name" value="Lectin_C"/>
    <property type="match status" value="1"/>
</dbReference>
<feature type="compositionally biased region" description="Polar residues" evidence="16">
    <location>
        <begin position="676"/>
        <end position="688"/>
    </location>
</feature>
<dbReference type="SUPFAM" id="SSF57535">
    <property type="entry name" value="Complement control module/SCR domain"/>
    <property type="match status" value="1"/>
</dbReference>
<dbReference type="InterPro" id="IPR033987">
    <property type="entry name" value="CSPG_CTLD"/>
</dbReference>
<dbReference type="InterPro" id="IPR000436">
    <property type="entry name" value="Sushi_SCR_CCP_dom"/>
</dbReference>
<keyword evidence="4" id="KW-0272">Extracellular matrix</keyword>
<comment type="similarity">
    <text evidence="2">Belongs to the aggrecan/versican proteoglycan family.</text>
</comment>
<dbReference type="SUPFAM" id="SSF48726">
    <property type="entry name" value="Immunoglobulin"/>
    <property type="match status" value="1"/>
</dbReference>
<dbReference type="Ensembl" id="ENSCMIT00000023842.1">
    <property type="protein sequence ID" value="ENSCMIP00000023441.1"/>
    <property type="gene ID" value="ENSCMIG00000010488.1"/>
</dbReference>
<reference evidence="23" key="1">
    <citation type="journal article" date="2006" name="Science">
        <title>Ancient noncoding elements conserved in the human genome.</title>
        <authorList>
            <person name="Venkatesh B."/>
            <person name="Kirkness E.F."/>
            <person name="Loh Y.H."/>
            <person name="Halpern A.L."/>
            <person name="Lee A.P."/>
            <person name="Johnson J."/>
            <person name="Dandona N."/>
            <person name="Viswanathan L.D."/>
            <person name="Tay A."/>
            <person name="Venter J.C."/>
            <person name="Strausberg R.L."/>
            <person name="Brenner S."/>
        </authorList>
    </citation>
    <scope>NUCLEOTIDE SEQUENCE [LARGE SCALE GENOMIC DNA]</scope>
</reference>
<comment type="caution">
    <text evidence="15">Lacks conserved residue(s) required for the propagation of feature annotation.</text>
</comment>
<dbReference type="SMART" id="SM00032">
    <property type="entry name" value="CCP"/>
    <property type="match status" value="1"/>
</dbReference>
<dbReference type="PANTHER" id="PTHR22804:SF42">
    <property type="entry name" value="AGGRECAN CORE PROTEIN"/>
    <property type="match status" value="1"/>
</dbReference>
<evidence type="ECO:0000256" key="12">
    <source>
        <dbReference type="ARBA" id="ARBA00039399"/>
    </source>
</evidence>
<dbReference type="PANTHER" id="PTHR22804">
    <property type="entry name" value="AGGRECAN/VERSICAN PROTEOGLYCAN"/>
    <property type="match status" value="1"/>
</dbReference>
<dbReference type="GO" id="GO:0007417">
    <property type="term" value="P:central nervous system development"/>
    <property type="evidence" value="ECO:0007669"/>
    <property type="project" value="TreeGrafter"/>
</dbReference>
<dbReference type="AlphaFoldDB" id="A0A4W3I7K4"/>
<dbReference type="GO" id="GO:0010001">
    <property type="term" value="P:glial cell differentiation"/>
    <property type="evidence" value="ECO:0007669"/>
    <property type="project" value="TreeGrafter"/>
</dbReference>
<dbReference type="SUPFAM" id="SSF56436">
    <property type="entry name" value="C-type lectin-like"/>
    <property type="match status" value="5"/>
</dbReference>
<evidence type="ECO:0000259" key="19">
    <source>
        <dbReference type="PROSITE" id="PS50835"/>
    </source>
</evidence>
<dbReference type="GO" id="GO:0045202">
    <property type="term" value="C:synapse"/>
    <property type="evidence" value="ECO:0007669"/>
    <property type="project" value="TreeGrafter"/>
</dbReference>
<evidence type="ECO:0000256" key="17">
    <source>
        <dbReference type="SAM" id="SignalP"/>
    </source>
</evidence>
<dbReference type="InterPro" id="IPR016186">
    <property type="entry name" value="C-type_lectin-like/link_sf"/>
</dbReference>
<dbReference type="CDD" id="cd03588">
    <property type="entry name" value="CLECT_CSPGs"/>
    <property type="match status" value="1"/>
</dbReference>
<evidence type="ECO:0000313" key="22">
    <source>
        <dbReference type="Ensembl" id="ENSCMIP00000023441.1"/>
    </source>
</evidence>
<dbReference type="CDD" id="cd03517">
    <property type="entry name" value="Link_domain_CSPGs_modules_1_3"/>
    <property type="match status" value="2"/>
</dbReference>
<evidence type="ECO:0000259" key="20">
    <source>
        <dbReference type="PROSITE" id="PS50923"/>
    </source>
</evidence>
<dbReference type="PROSITE" id="PS50923">
    <property type="entry name" value="SUSHI"/>
    <property type="match status" value="1"/>
</dbReference>
<dbReference type="FunFam" id="3.10.100.10:FF:000002">
    <property type="entry name" value="Hyaluronan proteoglycan link protein 1"/>
    <property type="match status" value="2"/>
</dbReference>
<dbReference type="Gene3D" id="3.10.100.10">
    <property type="entry name" value="Mannose-Binding Protein A, subunit A"/>
    <property type="match status" value="5"/>
</dbReference>
<dbReference type="SMART" id="SM00034">
    <property type="entry name" value="CLECT"/>
    <property type="match status" value="1"/>
</dbReference>
<dbReference type="InterPro" id="IPR016187">
    <property type="entry name" value="CTDL_fold"/>
</dbReference>
<dbReference type="GO" id="GO:0007155">
    <property type="term" value="P:cell adhesion"/>
    <property type="evidence" value="ECO:0007669"/>
    <property type="project" value="InterPro"/>
</dbReference>
<evidence type="ECO:0000256" key="10">
    <source>
        <dbReference type="ARBA" id="ARBA00023180"/>
    </source>
</evidence>
<evidence type="ECO:0000256" key="15">
    <source>
        <dbReference type="PROSITE-ProRule" id="PRU00323"/>
    </source>
</evidence>
<dbReference type="PROSITE" id="PS50041">
    <property type="entry name" value="C_TYPE_LECTIN_2"/>
    <property type="match status" value="1"/>
</dbReference>
<keyword evidence="14" id="KW-0768">Sushi</keyword>
<feature type="signal peptide" evidence="17">
    <location>
        <begin position="1"/>
        <end position="16"/>
    </location>
</feature>
<dbReference type="GO" id="GO:0005540">
    <property type="term" value="F:hyaluronic acid binding"/>
    <property type="evidence" value="ECO:0007669"/>
    <property type="project" value="InterPro"/>
</dbReference>
<evidence type="ECO:0000256" key="1">
    <source>
        <dbReference type="ARBA" id="ARBA00004498"/>
    </source>
</evidence>
<feature type="domain" description="Link" evidence="21">
    <location>
        <begin position="254"/>
        <end position="351"/>
    </location>
</feature>
<evidence type="ECO:0000256" key="2">
    <source>
        <dbReference type="ARBA" id="ARBA00006838"/>
    </source>
</evidence>
<dbReference type="SMART" id="SM00409">
    <property type="entry name" value="IG"/>
    <property type="match status" value="1"/>
</dbReference>
<dbReference type="InterPro" id="IPR036179">
    <property type="entry name" value="Ig-like_dom_sf"/>
</dbReference>
<keyword evidence="11" id="KW-0393">Immunoglobulin domain</keyword>
<sequence>MTTLLLVLVCLRVIAATISVEVSDNDKALSVKIAAHSPVKAVIASSVTIPCYFINSTPLSPDIQLASLLTPRIKWTKISSKGKETVILVATSGKVKTSQEYKGRVKLLSYQEIPSDATLELDALKSSDSGIYRCEVMYGIEDSQDTVELDVKGVVFHYRAISSRYTLNFYKAQQACIDNTATIATPEQLLAAYEDGYDQCDAGWLADQTVRYPIHEPREGCFGNLYMHPGVRSYGIRDTNETYDVYCFAKEITGIVFYVTSPEKFTFKEAADACLQQEARLATTGQLYLAWKDGMDQCNTGWLADASVRYPISKRRPNCGGNLIGVRTVYQYANQTGYPNSLSRHDAYYEAFSDEGSALFTVQTITEKVEPFFPKITTDSEALGKIITLSPFDIITVTPSLTEQAETEVLNATLFPEGLTPKTEEDFMNVTDSEFSMPSINHQYICSLTGIVFHYRAVSSRYTLNFTEAKIACLENNAIIATPEQLQAAYNEGYNQCDAGWLSDQSVRYPIVNPRTRCFGDKDGFPGVRNYGIRNPDEAYDVYCYIDNLNVAGGLTYQEASDYCLDHDAVMASTGQLYAAWKLGMDKCRAGWLADGSVRYPVRIPRHLCGSGRIGVRTVYLNLNQTGYPAPESRYDVYCFRGKYRMNWRADCPTEITSLPEADVSGEPSGTPDVSGESSGTPDVSGESSGIPDVSGEPSGMPDVSGEPSGIPDVSGEPSGIPDVSGEPSGIPDVSGEPSGIPDVSGEPSGIPDVSGEPSGMPDVSGEPSGMPDVSGESSGIIDFSGSLSGMPDVSGASSGMPDISGESSGMPDIIGESSGMPDISGESSGMLDISGESSGMLDISGESSGLPIITLVPTELEEIKMTITEVEAGKGLIEEFPHIIESSSEYSGIPDVSGVASGIQDLSGELSGIIDISGESLGAPEISGELSGAPEISGELSGAFIVGEDSSGTPLHIIPTISGDTSLLDTALLSTGQSEIEITGIVPIVPEDILHEVDETSLSPIDGVTLSTPGALEFQTGHFAVCSIRGSVSSVDVETCEIGWKKFESHCYRHFSDRQTWEDAEHQCREHKAHLASIVSPEEQEFVNGNAQDYQWIGLNDKAIEGDFHWSDATPLLYENWRPNQPDSFFSTGEDCVVMIWHENGQWNDVPCNYHLPYTCKKGTVACGPPPVIENTRSLGKKKDRFEIGSLVRYQCNDGFLQRHIPIIRCQSDGQWDQPKITCIDSK</sequence>
<dbReference type="InterPro" id="IPR007110">
    <property type="entry name" value="Ig-like_dom"/>
</dbReference>
<dbReference type="Gene3D" id="2.10.70.10">
    <property type="entry name" value="Complement Module, domain 1"/>
    <property type="match status" value="1"/>
</dbReference>
<evidence type="ECO:0000256" key="16">
    <source>
        <dbReference type="SAM" id="MobiDB-lite"/>
    </source>
</evidence>
<dbReference type="FunFam" id="3.10.100.10:FF:000011">
    <property type="entry name" value="Aggrecan core protein"/>
    <property type="match status" value="1"/>
</dbReference>
<dbReference type="InterPro" id="IPR001304">
    <property type="entry name" value="C-type_lectin-like"/>
</dbReference>
<feature type="domain" description="Link" evidence="21">
    <location>
        <begin position="154"/>
        <end position="249"/>
    </location>
</feature>
<dbReference type="InterPro" id="IPR013106">
    <property type="entry name" value="Ig_V-set"/>
</dbReference>
<reference evidence="23" key="2">
    <citation type="journal article" date="2007" name="PLoS Biol.">
        <title>Survey sequencing and comparative analysis of the elephant shark (Callorhinchus milii) genome.</title>
        <authorList>
            <person name="Venkatesh B."/>
            <person name="Kirkness E.F."/>
            <person name="Loh Y.H."/>
            <person name="Halpern A.L."/>
            <person name="Lee A.P."/>
            <person name="Johnson J."/>
            <person name="Dandona N."/>
            <person name="Viswanathan L.D."/>
            <person name="Tay A."/>
            <person name="Venter J.C."/>
            <person name="Strausberg R.L."/>
            <person name="Brenner S."/>
        </authorList>
    </citation>
    <scope>NUCLEOTIDE SEQUENCE [LARGE SCALE GENOMIC DNA]</scope>
</reference>
<reference evidence="22" key="4">
    <citation type="submission" date="2025-08" db="UniProtKB">
        <authorList>
            <consortium name="Ensembl"/>
        </authorList>
    </citation>
    <scope>IDENTIFICATION</scope>
</reference>
<protein>
    <recommendedName>
        <fullName evidence="12">Aggrecan core protein</fullName>
    </recommendedName>
    <alternativeName>
        <fullName evidence="13">Cartilage-specific proteoglycan core protein</fullName>
    </alternativeName>
</protein>
<feature type="domain" description="C-type lectin" evidence="18">
    <location>
        <begin position="1048"/>
        <end position="1162"/>
    </location>
</feature>
<dbReference type="GeneTree" id="ENSGT00940000155971"/>
<evidence type="ECO:0000256" key="13">
    <source>
        <dbReference type="ARBA" id="ARBA00042947"/>
    </source>
</evidence>
<dbReference type="InParanoid" id="A0A4W3I7K4"/>
<dbReference type="PROSITE" id="PS00615">
    <property type="entry name" value="C_TYPE_LECTIN_1"/>
    <property type="match status" value="1"/>
</dbReference>
<dbReference type="Pfam" id="PF00084">
    <property type="entry name" value="Sushi"/>
    <property type="match status" value="1"/>
</dbReference>
<dbReference type="PROSITE" id="PS50963">
    <property type="entry name" value="LINK_2"/>
    <property type="match status" value="4"/>
</dbReference>
<feature type="domain" description="Link" evidence="21">
    <location>
        <begin position="451"/>
        <end position="546"/>
    </location>
</feature>
<dbReference type="Gene3D" id="2.60.40.10">
    <property type="entry name" value="Immunoglobulins"/>
    <property type="match status" value="1"/>
</dbReference>
<dbReference type="GO" id="GO:0072534">
    <property type="term" value="C:perineuronal net"/>
    <property type="evidence" value="ECO:0007669"/>
    <property type="project" value="TreeGrafter"/>
</dbReference>
<organism evidence="22 23">
    <name type="scientific">Callorhinchus milii</name>
    <name type="common">Ghost shark</name>
    <dbReference type="NCBI Taxonomy" id="7868"/>
    <lineage>
        <taxon>Eukaryota</taxon>
        <taxon>Metazoa</taxon>
        <taxon>Chordata</taxon>
        <taxon>Craniata</taxon>
        <taxon>Vertebrata</taxon>
        <taxon>Chondrichthyes</taxon>
        <taxon>Holocephali</taxon>
        <taxon>Chimaeriformes</taxon>
        <taxon>Callorhinchidae</taxon>
        <taxon>Callorhinchus</taxon>
    </lineage>
</organism>
<evidence type="ECO:0000256" key="9">
    <source>
        <dbReference type="ARBA" id="ARBA00023157"/>
    </source>
</evidence>
<dbReference type="SMART" id="SM00406">
    <property type="entry name" value="IGv"/>
    <property type="match status" value="1"/>
</dbReference>
<dbReference type="InterPro" id="IPR035976">
    <property type="entry name" value="Sushi/SCR/CCP_sf"/>
</dbReference>
<keyword evidence="3" id="KW-0964">Secreted</keyword>
<evidence type="ECO:0000313" key="23">
    <source>
        <dbReference type="Proteomes" id="UP000314986"/>
    </source>
</evidence>
<feature type="domain" description="Link" evidence="21">
    <location>
        <begin position="547"/>
        <end position="641"/>
    </location>
</feature>
<dbReference type="InterPro" id="IPR018378">
    <property type="entry name" value="C-type_lectin_CS"/>
</dbReference>
<proteinExistence type="inferred from homology"/>
<evidence type="ECO:0000256" key="8">
    <source>
        <dbReference type="ARBA" id="ARBA00022974"/>
    </source>
</evidence>
<keyword evidence="5" id="KW-0479">Metal-binding</keyword>
<dbReference type="GO" id="GO:0005615">
    <property type="term" value="C:extracellular space"/>
    <property type="evidence" value="ECO:0007669"/>
    <property type="project" value="TreeGrafter"/>
</dbReference>
<reference evidence="22" key="5">
    <citation type="submission" date="2025-09" db="UniProtKB">
        <authorList>
            <consortium name="Ensembl"/>
        </authorList>
    </citation>
    <scope>IDENTIFICATION</scope>
</reference>
<accession>A0A4W3I7K4</accession>
<dbReference type="Pfam" id="PF00193">
    <property type="entry name" value="Xlink"/>
    <property type="match status" value="4"/>
</dbReference>
<dbReference type="FunFam" id="3.10.100.10:FF:000003">
    <property type="entry name" value="Versican core protein"/>
    <property type="match status" value="1"/>
</dbReference>
<dbReference type="InterPro" id="IPR013783">
    <property type="entry name" value="Ig-like_fold"/>
</dbReference>
<dbReference type="FunFam" id="2.10.70.10:FF:000003">
    <property type="entry name" value="Versican core protein"/>
    <property type="match status" value="1"/>
</dbReference>
<evidence type="ECO:0000256" key="6">
    <source>
        <dbReference type="ARBA" id="ARBA00022729"/>
    </source>
</evidence>
<reference evidence="23" key="3">
    <citation type="journal article" date="2014" name="Nature">
        <title>Elephant shark genome provides unique insights into gnathostome evolution.</title>
        <authorList>
            <consortium name="International Elephant Shark Genome Sequencing Consortium"/>
            <person name="Venkatesh B."/>
            <person name="Lee A.P."/>
            <person name="Ravi V."/>
            <person name="Maurya A.K."/>
            <person name="Lian M.M."/>
            <person name="Swann J.B."/>
            <person name="Ohta Y."/>
            <person name="Flajnik M.F."/>
            <person name="Sutoh Y."/>
            <person name="Kasahara M."/>
            <person name="Hoon S."/>
            <person name="Gangu V."/>
            <person name="Roy S.W."/>
            <person name="Irimia M."/>
            <person name="Korzh V."/>
            <person name="Kondrychyn I."/>
            <person name="Lim Z.W."/>
            <person name="Tay B.H."/>
            <person name="Tohari S."/>
            <person name="Kong K.W."/>
            <person name="Ho S."/>
            <person name="Lorente-Galdos B."/>
            <person name="Quilez J."/>
            <person name="Marques-Bonet T."/>
            <person name="Raney B.J."/>
            <person name="Ingham P.W."/>
            <person name="Tay A."/>
            <person name="Hillier L.W."/>
            <person name="Minx P."/>
            <person name="Boehm T."/>
            <person name="Wilson R.K."/>
            <person name="Brenner S."/>
            <person name="Warren W.C."/>
        </authorList>
    </citation>
    <scope>NUCLEOTIDE SEQUENCE [LARGE SCALE GENOMIC DNA]</scope>
</reference>
<feature type="disulfide bond" evidence="14">
    <location>
        <begin position="1197"/>
        <end position="1224"/>
    </location>
</feature>
<feature type="domain" description="Sushi" evidence="20">
    <location>
        <begin position="1166"/>
        <end position="1226"/>
    </location>
</feature>
<dbReference type="GO" id="GO:0046872">
    <property type="term" value="F:metal ion binding"/>
    <property type="evidence" value="ECO:0007669"/>
    <property type="project" value="UniProtKB-KW"/>
</dbReference>
<dbReference type="PRINTS" id="PR01265">
    <property type="entry name" value="LINKMODULE"/>
</dbReference>
<dbReference type="InterPro" id="IPR050691">
    <property type="entry name" value="Hyaluronan_bind_Proteoglycan"/>
</dbReference>
<keyword evidence="8" id="KW-0654">Proteoglycan</keyword>
<comment type="subcellular location">
    <subcellularLocation>
        <location evidence="1">Secreted</location>
        <location evidence="1">Extracellular space</location>
        <location evidence="1">Extracellular matrix</location>
    </subcellularLocation>
</comment>
<name>A0A4W3I7K4_CALMI</name>
<dbReference type="PROSITE" id="PS50835">
    <property type="entry name" value="IG_LIKE"/>
    <property type="match status" value="1"/>
</dbReference>
<evidence type="ECO:0000259" key="18">
    <source>
        <dbReference type="PROSITE" id="PS50041"/>
    </source>
</evidence>